<organism evidence="1 2">
    <name type="scientific">Dendrolimus kikuchii</name>
    <dbReference type="NCBI Taxonomy" id="765133"/>
    <lineage>
        <taxon>Eukaryota</taxon>
        <taxon>Metazoa</taxon>
        <taxon>Ecdysozoa</taxon>
        <taxon>Arthropoda</taxon>
        <taxon>Hexapoda</taxon>
        <taxon>Insecta</taxon>
        <taxon>Pterygota</taxon>
        <taxon>Neoptera</taxon>
        <taxon>Endopterygota</taxon>
        <taxon>Lepidoptera</taxon>
        <taxon>Glossata</taxon>
        <taxon>Ditrysia</taxon>
        <taxon>Bombycoidea</taxon>
        <taxon>Lasiocampidae</taxon>
        <taxon>Dendrolimus</taxon>
    </lineage>
</organism>
<accession>A0ACC1CYD2</accession>
<feature type="non-terminal residue" evidence="1">
    <location>
        <position position="1"/>
    </location>
</feature>
<proteinExistence type="predicted"/>
<reference evidence="1 2" key="1">
    <citation type="journal article" date="2021" name="Front. Genet.">
        <title>Chromosome-Level Genome Assembly Reveals Significant Gene Expansion in the Toll and IMD Signaling Pathways of Dendrolimus kikuchii.</title>
        <authorList>
            <person name="Zhou J."/>
            <person name="Wu P."/>
            <person name="Xiong Z."/>
            <person name="Liu N."/>
            <person name="Zhao N."/>
            <person name="Ji M."/>
            <person name="Qiu Y."/>
            <person name="Yang B."/>
        </authorList>
    </citation>
    <scope>NUCLEOTIDE SEQUENCE [LARGE SCALE GENOMIC DNA]</scope>
    <source>
        <strain evidence="1">Ann1</strain>
    </source>
</reference>
<gene>
    <name evidence="1" type="ORF">K1T71_008311</name>
</gene>
<evidence type="ECO:0000313" key="1">
    <source>
        <dbReference type="EMBL" id="KAJ0176137.1"/>
    </source>
</evidence>
<protein>
    <submittedName>
        <fullName evidence="1">Uncharacterized protein</fullName>
    </submittedName>
</protein>
<feature type="non-terminal residue" evidence="1">
    <location>
        <position position="51"/>
    </location>
</feature>
<dbReference type="EMBL" id="CM034400">
    <property type="protein sequence ID" value="KAJ0176137.1"/>
    <property type="molecule type" value="Genomic_DNA"/>
</dbReference>
<name>A0ACC1CYD2_9NEOP</name>
<comment type="caution">
    <text evidence="1">The sequence shown here is derived from an EMBL/GenBank/DDBJ whole genome shotgun (WGS) entry which is preliminary data.</text>
</comment>
<dbReference type="Proteomes" id="UP000824533">
    <property type="component" value="Linkage Group LG14"/>
</dbReference>
<sequence>EYIRNVIFSVNPTLSSLCSMFESSFIIDLSLDRSHIRCTVLSLILILNIQV</sequence>
<evidence type="ECO:0000313" key="2">
    <source>
        <dbReference type="Proteomes" id="UP000824533"/>
    </source>
</evidence>
<keyword evidence="2" id="KW-1185">Reference proteome</keyword>